<organism evidence="1 2">
    <name type="scientific">Vibrio phage phi 3</name>
    <dbReference type="NCBI Taxonomy" id="1589298"/>
    <lineage>
        <taxon>Viruses</taxon>
        <taxon>Duplodnaviria</taxon>
        <taxon>Heunggongvirae</taxon>
        <taxon>Uroviricota</taxon>
        <taxon>Caudoviricetes</taxon>
        <taxon>Demerecviridae</taxon>
        <taxon>Ermolyevavirinae</taxon>
        <taxon>Jesfedecavirus</taxon>
        <taxon>Jesfedecavirus phi3</taxon>
    </lineage>
</organism>
<keyword evidence="2" id="KW-1185">Reference proteome</keyword>
<sequence length="90" mass="10523">MIKSCLIKIPEEGLGWDQLDTAAFYFYNVQPTDAVAKMLTEVDRLWDTYVLDLEINYEKSVAYFYRQVPGEEYVTQLLALDITLTFKTKQ</sequence>
<evidence type="ECO:0000313" key="1">
    <source>
        <dbReference type="EMBL" id="AJF40849.1"/>
    </source>
</evidence>
<dbReference type="KEGG" id="vg:26634060"/>
<proteinExistence type="predicted"/>
<dbReference type="GeneID" id="26634060"/>
<name>A0A0B5HAR7_9CAUD</name>
<reference evidence="1 2" key="1">
    <citation type="submission" date="2014-12" db="EMBL/GenBank/DDBJ databases">
        <title>Complete genome sequences of three Vibrio cholerae specific bacteriophages.</title>
        <authorList>
            <person name="Bhandare S.G."/>
            <person name="Warry A."/>
            <person name="Emes R.D."/>
            <person name="Hooton S.P.T."/>
            <person name="Barrow P.A."/>
            <person name="Atterbury R.J."/>
        </authorList>
    </citation>
    <scope>NUCLEOTIDE SEQUENCE [LARGE SCALE GENOMIC DNA]</scope>
</reference>
<gene>
    <name evidence="1" type="ORF">SBVP3_0082</name>
</gene>
<protein>
    <submittedName>
        <fullName evidence="1">Uncharacterized protein</fullName>
    </submittedName>
</protein>
<dbReference type="Proteomes" id="UP000031804">
    <property type="component" value="Segment"/>
</dbReference>
<accession>A0A0B5HAR7</accession>
<dbReference type="EMBL" id="KP280063">
    <property type="protein sequence ID" value="AJF40849.1"/>
    <property type="molecule type" value="Genomic_DNA"/>
</dbReference>
<dbReference type="OrthoDB" id="33036at10239"/>
<dbReference type="RefSeq" id="YP_009207547.1">
    <property type="nucleotide sequence ID" value="NC_028895.1"/>
</dbReference>
<evidence type="ECO:0000313" key="2">
    <source>
        <dbReference type="Proteomes" id="UP000031804"/>
    </source>
</evidence>